<dbReference type="OrthoDB" id="7624112at2"/>
<reference evidence="4 5" key="1">
    <citation type="submission" date="2016-10" db="EMBL/GenBank/DDBJ databases">
        <authorList>
            <person name="de Groot N.N."/>
        </authorList>
    </citation>
    <scope>NUCLEOTIDE SEQUENCE [LARGE SCALE GENOMIC DNA]</scope>
    <source>
        <strain evidence="4 5">DSM 43794</strain>
    </source>
</reference>
<evidence type="ECO:0000259" key="3">
    <source>
        <dbReference type="Pfam" id="PF00291"/>
    </source>
</evidence>
<protein>
    <submittedName>
        <fullName evidence="4">Cysteine synthase A</fullName>
    </submittedName>
</protein>
<dbReference type="SUPFAM" id="SSF53686">
    <property type="entry name" value="Tryptophan synthase beta subunit-like PLP-dependent enzymes"/>
    <property type="match status" value="1"/>
</dbReference>
<accession>A0A1H1C8C6</accession>
<evidence type="ECO:0000313" key="5">
    <source>
        <dbReference type="Proteomes" id="UP000217103"/>
    </source>
</evidence>
<dbReference type="Gene3D" id="3.40.50.1100">
    <property type="match status" value="2"/>
</dbReference>
<name>A0A1H1C8C6_9ACTN</name>
<dbReference type="GO" id="GO:1901605">
    <property type="term" value="P:alpha-amino acid metabolic process"/>
    <property type="evidence" value="ECO:0007669"/>
    <property type="project" value="UniProtKB-ARBA"/>
</dbReference>
<evidence type="ECO:0000256" key="1">
    <source>
        <dbReference type="ARBA" id="ARBA00001933"/>
    </source>
</evidence>
<dbReference type="STRING" id="35622.SAMN04489764_1350"/>
<comment type="cofactor">
    <cofactor evidence="1">
        <name>pyridoxal 5'-phosphate</name>
        <dbReference type="ChEBI" id="CHEBI:597326"/>
    </cofactor>
</comment>
<dbReference type="InterPro" id="IPR036052">
    <property type="entry name" value="TrpB-like_PALP_sf"/>
</dbReference>
<evidence type="ECO:0000313" key="4">
    <source>
        <dbReference type="EMBL" id="SDQ60455.1"/>
    </source>
</evidence>
<dbReference type="Proteomes" id="UP000217103">
    <property type="component" value="Unassembled WGS sequence"/>
</dbReference>
<dbReference type="PANTHER" id="PTHR10314">
    <property type="entry name" value="CYSTATHIONINE BETA-SYNTHASE"/>
    <property type="match status" value="1"/>
</dbReference>
<dbReference type="AlphaFoldDB" id="A0A1H1C8C6"/>
<dbReference type="EMBL" id="FNKK01000002">
    <property type="protein sequence ID" value="SDQ60455.1"/>
    <property type="molecule type" value="Genomic_DNA"/>
</dbReference>
<keyword evidence="5" id="KW-1185">Reference proteome</keyword>
<feature type="domain" description="Tryptophan synthase beta chain-like PALP" evidence="3">
    <location>
        <begin position="25"/>
        <end position="316"/>
    </location>
</feature>
<evidence type="ECO:0000256" key="2">
    <source>
        <dbReference type="ARBA" id="ARBA00022898"/>
    </source>
</evidence>
<organism evidence="4 5">
    <name type="scientific">Thermostaphylospora chromogena</name>
    <dbReference type="NCBI Taxonomy" id="35622"/>
    <lineage>
        <taxon>Bacteria</taxon>
        <taxon>Bacillati</taxon>
        <taxon>Actinomycetota</taxon>
        <taxon>Actinomycetes</taxon>
        <taxon>Streptosporangiales</taxon>
        <taxon>Thermomonosporaceae</taxon>
        <taxon>Thermostaphylospora</taxon>
    </lineage>
</organism>
<keyword evidence="2" id="KW-0663">Pyridoxal phosphate</keyword>
<dbReference type="Pfam" id="PF00291">
    <property type="entry name" value="PALP"/>
    <property type="match status" value="1"/>
</dbReference>
<gene>
    <name evidence="4" type="ORF">SAMN04489764_1350</name>
</gene>
<proteinExistence type="predicted"/>
<dbReference type="InterPro" id="IPR001926">
    <property type="entry name" value="TrpB-like_PALP"/>
</dbReference>
<sequence length="356" mass="38916">MGHRVNRELRLLDEEAAERRSDPVRLHRFPLPEDWGITLYLLDETANPTGSLKHRVARALFRHAIRCGRIGSGTLVIEATGGNAAVSQAYFARLLGLPFVAVMPRKSSPEKIERIERYGGTAYLVHPPLAIYSEARKLADEQDGHYMDYLTHGASAVAAGAADDDIGRVLFERLTVEGVPMPRWVVVGAGSGTTATTIGRYIRRHGLSTGLAVVDPENSAYFPGWVLASDEYSTGMPSRIEGIGRPRIEPSFTPDLVDLVIPVADAASLAAMRFLYDTTGLRGGGSTGTNLWGAFLLIAKMRREGHRGTVATLICDDGDLYRASYYDDAWLRGKGFDLAPNLERLREFMVTGELAG</sequence>
<dbReference type="InterPro" id="IPR050214">
    <property type="entry name" value="Cys_Synth/Cystath_Beta-Synth"/>
</dbReference>